<proteinExistence type="predicted"/>
<keyword evidence="3" id="KW-1185">Reference proteome</keyword>
<reference evidence="2" key="1">
    <citation type="submission" date="2018-11" db="EMBL/GenBank/DDBJ databases">
        <authorList>
            <person name="Alioto T."/>
            <person name="Alioto T."/>
        </authorList>
    </citation>
    <scope>NUCLEOTIDE SEQUENCE</scope>
</reference>
<comment type="caution">
    <text evidence="2">The sequence shown here is derived from an EMBL/GenBank/DDBJ whole genome shotgun (WGS) entry which is preliminary data.</text>
</comment>
<gene>
    <name evidence="2" type="ORF">MGAL_10B075376</name>
</gene>
<dbReference type="SMART" id="SM00028">
    <property type="entry name" value="TPR"/>
    <property type="match status" value="1"/>
</dbReference>
<dbReference type="InterPro" id="IPR011990">
    <property type="entry name" value="TPR-like_helical_dom_sf"/>
</dbReference>
<accession>A0A8B6FUD7</accession>
<dbReference type="Proteomes" id="UP000596742">
    <property type="component" value="Unassembled WGS sequence"/>
</dbReference>
<sequence length="188" mass="21827">MAYDSFIVLQNKAIQEKLYTSLGILYRNVLPTNCSCRGLTLSDIHYQSLKLLSFNKKSMVVYLLKILFVDHYTRFNMNSTLTPEELLMEGWNNKYYIPSTAYAYFLSVLCHYHLNNVRHCQDSIQDLKLVIGERYLMSDVRSFTAEAYTLLGIALQLFGDKESARQAFLQSLEIYPDESYNSAARRLL</sequence>
<dbReference type="AlphaFoldDB" id="A0A8B6FUD7"/>
<evidence type="ECO:0000313" key="3">
    <source>
        <dbReference type="Proteomes" id="UP000596742"/>
    </source>
</evidence>
<dbReference type="SUPFAM" id="SSF48452">
    <property type="entry name" value="TPR-like"/>
    <property type="match status" value="1"/>
</dbReference>
<keyword evidence="1" id="KW-0802">TPR repeat</keyword>
<dbReference type="OrthoDB" id="6196044at2759"/>
<organism evidence="2 3">
    <name type="scientific">Mytilus galloprovincialis</name>
    <name type="common">Mediterranean mussel</name>
    <dbReference type="NCBI Taxonomy" id="29158"/>
    <lineage>
        <taxon>Eukaryota</taxon>
        <taxon>Metazoa</taxon>
        <taxon>Spiralia</taxon>
        <taxon>Lophotrochozoa</taxon>
        <taxon>Mollusca</taxon>
        <taxon>Bivalvia</taxon>
        <taxon>Autobranchia</taxon>
        <taxon>Pteriomorphia</taxon>
        <taxon>Mytilida</taxon>
        <taxon>Mytiloidea</taxon>
        <taxon>Mytilidae</taxon>
        <taxon>Mytilinae</taxon>
        <taxon>Mytilus</taxon>
    </lineage>
</organism>
<dbReference type="PROSITE" id="PS50005">
    <property type="entry name" value="TPR"/>
    <property type="match status" value="1"/>
</dbReference>
<feature type="repeat" description="TPR" evidence="1">
    <location>
        <begin position="145"/>
        <end position="178"/>
    </location>
</feature>
<evidence type="ECO:0000256" key="1">
    <source>
        <dbReference type="PROSITE-ProRule" id="PRU00339"/>
    </source>
</evidence>
<name>A0A8B6FUD7_MYTGA</name>
<dbReference type="InterPro" id="IPR019734">
    <property type="entry name" value="TPR_rpt"/>
</dbReference>
<dbReference type="EMBL" id="UYJE01007512">
    <property type="protein sequence ID" value="VDI55573.1"/>
    <property type="molecule type" value="Genomic_DNA"/>
</dbReference>
<evidence type="ECO:0008006" key="4">
    <source>
        <dbReference type="Google" id="ProtNLM"/>
    </source>
</evidence>
<dbReference type="Gene3D" id="1.25.40.10">
    <property type="entry name" value="Tetratricopeptide repeat domain"/>
    <property type="match status" value="1"/>
</dbReference>
<evidence type="ECO:0000313" key="2">
    <source>
        <dbReference type="EMBL" id="VDI55573.1"/>
    </source>
</evidence>
<protein>
    <recommendedName>
        <fullName evidence="4">Tetratricopeptide repeat protein</fullName>
    </recommendedName>
</protein>